<comment type="caution">
    <text evidence="3">The sequence shown here is derived from an EMBL/GenBank/DDBJ whole genome shotgun (WGS) entry which is preliminary data.</text>
</comment>
<dbReference type="InterPro" id="IPR016024">
    <property type="entry name" value="ARM-type_fold"/>
</dbReference>
<protein>
    <recommendedName>
        <fullName evidence="2">Proteasome component Ecm29 N-terminal domain-containing protein</fullName>
    </recommendedName>
</protein>
<gene>
    <name evidence="3" type="ORF">NQ318_009458</name>
</gene>
<reference evidence="3" key="1">
    <citation type="journal article" date="2023" name="Insect Mol. Biol.">
        <title>Genome sequencing provides insights into the evolution of gene families encoding plant cell wall-degrading enzymes in longhorned beetles.</title>
        <authorList>
            <person name="Shin N.R."/>
            <person name="Okamura Y."/>
            <person name="Kirsch R."/>
            <person name="Pauchet Y."/>
        </authorList>
    </citation>
    <scope>NUCLEOTIDE SEQUENCE</scope>
    <source>
        <strain evidence="3">AMC_N1</strain>
    </source>
</reference>
<name>A0AAV8Z999_9CUCU</name>
<evidence type="ECO:0000313" key="4">
    <source>
        <dbReference type="Proteomes" id="UP001162162"/>
    </source>
</evidence>
<evidence type="ECO:0000313" key="3">
    <source>
        <dbReference type="EMBL" id="KAJ8960021.1"/>
    </source>
</evidence>
<accession>A0AAV8Z999</accession>
<dbReference type="SUPFAM" id="SSF48371">
    <property type="entry name" value="ARM repeat"/>
    <property type="match status" value="1"/>
</dbReference>
<organism evidence="3 4">
    <name type="scientific">Aromia moschata</name>
    <dbReference type="NCBI Taxonomy" id="1265417"/>
    <lineage>
        <taxon>Eukaryota</taxon>
        <taxon>Metazoa</taxon>
        <taxon>Ecdysozoa</taxon>
        <taxon>Arthropoda</taxon>
        <taxon>Hexapoda</taxon>
        <taxon>Insecta</taxon>
        <taxon>Pterygota</taxon>
        <taxon>Neoptera</taxon>
        <taxon>Endopterygota</taxon>
        <taxon>Coleoptera</taxon>
        <taxon>Polyphaga</taxon>
        <taxon>Cucujiformia</taxon>
        <taxon>Chrysomeloidea</taxon>
        <taxon>Cerambycidae</taxon>
        <taxon>Cerambycinae</taxon>
        <taxon>Callichromatini</taxon>
        <taxon>Aromia</taxon>
    </lineage>
</organism>
<sequence length="157" mass="17647">MAGQADELMLLERVFLRLGSAETDEQLQNVLCKFLPPVLLKLSSQQEGVRKKVMELLIHVNRRIKMRPVVQLPVEALLTQYQDPSATSFVTNFTIIYLKSGFPRLPVEKQAELVPTVLNALENKPMSHLDSLLLLIIPLLGKVKVPTEPEKLVNLLG</sequence>
<dbReference type="Pfam" id="PF13001">
    <property type="entry name" value="ECM29_N"/>
    <property type="match status" value="1"/>
</dbReference>
<dbReference type="InterPro" id="IPR024372">
    <property type="entry name" value="Ecm29_N"/>
</dbReference>
<dbReference type="GO" id="GO:0005634">
    <property type="term" value="C:nucleus"/>
    <property type="evidence" value="ECO:0007669"/>
    <property type="project" value="TreeGrafter"/>
</dbReference>
<keyword evidence="4" id="KW-1185">Reference proteome</keyword>
<dbReference type="GO" id="GO:0005737">
    <property type="term" value="C:cytoplasm"/>
    <property type="evidence" value="ECO:0007669"/>
    <property type="project" value="TreeGrafter"/>
</dbReference>
<dbReference type="EMBL" id="JAPWTK010000010">
    <property type="protein sequence ID" value="KAJ8960021.1"/>
    <property type="molecule type" value="Genomic_DNA"/>
</dbReference>
<evidence type="ECO:0000259" key="2">
    <source>
        <dbReference type="Pfam" id="PF13001"/>
    </source>
</evidence>
<dbReference type="Proteomes" id="UP001162162">
    <property type="component" value="Unassembled WGS sequence"/>
</dbReference>
<keyword evidence="1" id="KW-0677">Repeat</keyword>
<dbReference type="GO" id="GO:0043248">
    <property type="term" value="P:proteasome assembly"/>
    <property type="evidence" value="ECO:0007669"/>
    <property type="project" value="InterPro"/>
</dbReference>
<evidence type="ECO:0000256" key="1">
    <source>
        <dbReference type="ARBA" id="ARBA00022737"/>
    </source>
</evidence>
<dbReference type="PANTHER" id="PTHR23346:SF19">
    <property type="entry name" value="PROTEASOME ADAPTER AND SCAFFOLD PROTEIN ECM29"/>
    <property type="match status" value="1"/>
</dbReference>
<dbReference type="PANTHER" id="PTHR23346">
    <property type="entry name" value="TRANSLATIONAL ACTIVATOR GCN1-RELATED"/>
    <property type="match status" value="1"/>
</dbReference>
<proteinExistence type="predicted"/>
<dbReference type="GO" id="GO:0060090">
    <property type="term" value="F:molecular adaptor activity"/>
    <property type="evidence" value="ECO:0007669"/>
    <property type="project" value="InterPro"/>
</dbReference>
<dbReference type="GO" id="GO:0036503">
    <property type="term" value="P:ERAD pathway"/>
    <property type="evidence" value="ECO:0007669"/>
    <property type="project" value="TreeGrafter"/>
</dbReference>
<feature type="domain" description="Proteasome component Ecm29 N-terminal" evidence="2">
    <location>
        <begin position="11"/>
        <end position="148"/>
    </location>
</feature>
<dbReference type="AlphaFoldDB" id="A0AAV8Z999"/>